<protein>
    <submittedName>
        <fullName evidence="1">Uncharacterized protein (TIGR02594 family)</fullName>
    </submittedName>
</protein>
<dbReference type="InterPro" id="IPR013423">
    <property type="entry name" value="CHP02594"/>
</dbReference>
<sequence>MGLPSKYSWLSKEEAPKLLVEALKWYGTKEVPGKESNPVIMGWAKSLNISWYTADSVPFCGLGMGIWAKNAGYPFDKNKLLAAKSWLEWGIPVATGKEMLGDVLVFGRIGGGHVGLYIGEDQSTFHVYGANQSDDTGFTRILKTRLLGARRSPFKSGQPANIRKVLLSESGEISKNEA</sequence>
<name>A0A327SIB3_9SPHI</name>
<dbReference type="Proteomes" id="UP000249754">
    <property type="component" value="Unassembled WGS sequence"/>
</dbReference>
<dbReference type="AlphaFoldDB" id="A0A327SIB3"/>
<dbReference type="RefSeq" id="WP_111634573.1">
    <property type="nucleotide sequence ID" value="NZ_QLLR01000016.1"/>
</dbReference>
<dbReference type="NCBIfam" id="TIGR02594">
    <property type="entry name" value="TIGR02594 family protein"/>
    <property type="match status" value="1"/>
</dbReference>
<proteinExistence type="predicted"/>
<accession>A0A327SIB3</accession>
<comment type="caution">
    <text evidence="1">The sequence shown here is derived from an EMBL/GenBank/DDBJ whole genome shotgun (WGS) entry which is preliminary data.</text>
</comment>
<dbReference type="EMBL" id="QLLR01000016">
    <property type="protein sequence ID" value="RAJ28860.1"/>
    <property type="molecule type" value="Genomic_DNA"/>
</dbReference>
<dbReference type="Gene3D" id="3.90.1720.10">
    <property type="entry name" value="endopeptidase domain like (from Nostoc punctiforme)"/>
    <property type="match status" value="1"/>
</dbReference>
<reference evidence="1 2" key="1">
    <citation type="submission" date="2018-06" db="EMBL/GenBank/DDBJ databases">
        <title>Genomic Encyclopedia of Archaeal and Bacterial Type Strains, Phase II (KMG-II): from individual species to whole genera.</title>
        <authorList>
            <person name="Goeker M."/>
        </authorList>
    </citation>
    <scope>NUCLEOTIDE SEQUENCE [LARGE SCALE GENOMIC DNA]</scope>
    <source>
        <strain evidence="1 2">DSM 14825</strain>
    </source>
</reference>
<evidence type="ECO:0000313" key="2">
    <source>
        <dbReference type="Proteomes" id="UP000249754"/>
    </source>
</evidence>
<dbReference type="OrthoDB" id="9813532at2"/>
<organism evidence="1 2">
    <name type="scientific">Pedobacter cryoconitis</name>
    <dbReference type="NCBI Taxonomy" id="188932"/>
    <lineage>
        <taxon>Bacteria</taxon>
        <taxon>Pseudomonadati</taxon>
        <taxon>Bacteroidota</taxon>
        <taxon>Sphingobacteriia</taxon>
        <taxon>Sphingobacteriales</taxon>
        <taxon>Sphingobacteriaceae</taxon>
        <taxon>Pedobacter</taxon>
    </lineage>
</organism>
<gene>
    <name evidence="1" type="ORF">LY11_03134</name>
</gene>
<evidence type="ECO:0000313" key="1">
    <source>
        <dbReference type="EMBL" id="RAJ28860.1"/>
    </source>
</evidence>